<accession>A0A0L6JI73</accession>
<organism evidence="2 3">
    <name type="scientific">Pseudobacteroides cellulosolvens ATCC 35603 = DSM 2933</name>
    <dbReference type="NCBI Taxonomy" id="398512"/>
    <lineage>
        <taxon>Bacteria</taxon>
        <taxon>Bacillati</taxon>
        <taxon>Bacillota</taxon>
        <taxon>Clostridia</taxon>
        <taxon>Eubacteriales</taxon>
        <taxon>Oscillospiraceae</taxon>
        <taxon>Pseudobacteroides</taxon>
    </lineage>
</organism>
<name>A0A0L6JI73_9FIRM</name>
<comment type="caution">
    <text evidence="2">The sequence shown here is derived from an EMBL/GenBank/DDBJ whole genome shotgun (WGS) entry which is preliminary data.</text>
</comment>
<reference evidence="3" key="1">
    <citation type="submission" date="2015-07" db="EMBL/GenBank/DDBJ databases">
        <title>Near-Complete Genome Sequence of the Cellulolytic Bacterium Bacteroides (Pseudobacteroides) cellulosolvens ATCC 35603.</title>
        <authorList>
            <person name="Dassa B."/>
            <person name="Utturkar S.M."/>
            <person name="Klingeman D.M."/>
            <person name="Hurt R.A."/>
            <person name="Keller M."/>
            <person name="Xu J."/>
            <person name="Reddy Y.H.K."/>
            <person name="Borovok I."/>
            <person name="Grinberg I.R."/>
            <person name="Lamed R."/>
            <person name="Zhivin O."/>
            <person name="Bayer E.A."/>
            <person name="Brown S.D."/>
        </authorList>
    </citation>
    <scope>NUCLEOTIDE SEQUENCE [LARGE SCALE GENOMIC DNA]</scope>
    <source>
        <strain evidence="3">DSM 2933</strain>
    </source>
</reference>
<evidence type="ECO:0000256" key="1">
    <source>
        <dbReference type="SAM" id="Phobius"/>
    </source>
</evidence>
<dbReference type="Proteomes" id="UP000036923">
    <property type="component" value="Unassembled WGS sequence"/>
</dbReference>
<dbReference type="PATRIC" id="fig|398512.5.peg.669"/>
<dbReference type="EMBL" id="LGTC01000001">
    <property type="protein sequence ID" value="KNY25388.1"/>
    <property type="molecule type" value="Genomic_DNA"/>
</dbReference>
<feature type="transmembrane region" description="Helical" evidence="1">
    <location>
        <begin position="24"/>
        <end position="44"/>
    </location>
</feature>
<keyword evidence="1" id="KW-0472">Membrane</keyword>
<protein>
    <submittedName>
        <fullName evidence="2">Uncharacterized protein</fullName>
    </submittedName>
</protein>
<keyword evidence="3" id="KW-1185">Reference proteome</keyword>
<dbReference type="AlphaFoldDB" id="A0A0L6JI73"/>
<gene>
    <name evidence="2" type="ORF">Bccel_0648</name>
</gene>
<evidence type="ECO:0000313" key="3">
    <source>
        <dbReference type="Proteomes" id="UP000036923"/>
    </source>
</evidence>
<keyword evidence="1" id="KW-0812">Transmembrane</keyword>
<keyword evidence="1" id="KW-1133">Transmembrane helix</keyword>
<sequence precursor="true">MYRITKIFSLLTFLKNTFNNKKNINVFIIAILSIGISIFAFYLVSTNEKHYKNTIAKITSITEKN</sequence>
<evidence type="ECO:0000313" key="2">
    <source>
        <dbReference type="EMBL" id="KNY25388.1"/>
    </source>
</evidence>
<proteinExistence type="predicted"/>